<organism evidence="2 3">
    <name type="scientific">Solanum commersonii</name>
    <name type="common">Commerson's wild potato</name>
    <name type="synonym">Commerson's nightshade</name>
    <dbReference type="NCBI Taxonomy" id="4109"/>
    <lineage>
        <taxon>Eukaryota</taxon>
        <taxon>Viridiplantae</taxon>
        <taxon>Streptophyta</taxon>
        <taxon>Embryophyta</taxon>
        <taxon>Tracheophyta</taxon>
        <taxon>Spermatophyta</taxon>
        <taxon>Magnoliopsida</taxon>
        <taxon>eudicotyledons</taxon>
        <taxon>Gunneridae</taxon>
        <taxon>Pentapetalae</taxon>
        <taxon>asterids</taxon>
        <taxon>lamiids</taxon>
        <taxon>Solanales</taxon>
        <taxon>Solanaceae</taxon>
        <taxon>Solanoideae</taxon>
        <taxon>Solaneae</taxon>
        <taxon>Solanum</taxon>
    </lineage>
</organism>
<keyword evidence="3" id="KW-1185">Reference proteome</keyword>
<proteinExistence type="predicted"/>
<reference evidence="2 3" key="1">
    <citation type="submission" date="2020-09" db="EMBL/GenBank/DDBJ databases">
        <title>De no assembly of potato wild relative species, Solanum commersonii.</title>
        <authorList>
            <person name="Cho K."/>
        </authorList>
    </citation>
    <scope>NUCLEOTIDE SEQUENCE [LARGE SCALE GENOMIC DNA]</scope>
    <source>
        <strain evidence="2">LZ3.2</strain>
        <tissue evidence="2">Leaf</tissue>
    </source>
</reference>
<feature type="compositionally biased region" description="Low complexity" evidence="1">
    <location>
        <begin position="33"/>
        <end position="50"/>
    </location>
</feature>
<accession>A0A9J5W537</accession>
<sequence>MIQIITTHNWMDPLWITKVRGRGSYTRGRRRSSPGSSYRSSSSSSPIIQSGGMSLINLKTSQKEAFSSIHLEDIPENNPLYAQLQAYLSQKQSDSFASVEKRRC</sequence>
<protein>
    <submittedName>
        <fullName evidence="2">Uncharacterized protein</fullName>
    </submittedName>
</protein>
<dbReference type="EMBL" id="JACXVP010000012">
    <property type="protein sequence ID" value="KAG5570683.1"/>
    <property type="molecule type" value="Genomic_DNA"/>
</dbReference>
<name>A0A9J5W537_SOLCO</name>
<evidence type="ECO:0000313" key="2">
    <source>
        <dbReference type="EMBL" id="KAG5570683.1"/>
    </source>
</evidence>
<comment type="caution">
    <text evidence="2">The sequence shown here is derived from an EMBL/GenBank/DDBJ whole genome shotgun (WGS) entry which is preliminary data.</text>
</comment>
<dbReference type="AlphaFoldDB" id="A0A9J5W537"/>
<feature type="region of interest" description="Disordered" evidence="1">
    <location>
        <begin position="22"/>
        <end position="50"/>
    </location>
</feature>
<evidence type="ECO:0000256" key="1">
    <source>
        <dbReference type="SAM" id="MobiDB-lite"/>
    </source>
</evidence>
<gene>
    <name evidence="2" type="ORF">H5410_060449</name>
</gene>
<dbReference type="Proteomes" id="UP000824120">
    <property type="component" value="Chromosome 12"/>
</dbReference>
<evidence type="ECO:0000313" key="3">
    <source>
        <dbReference type="Proteomes" id="UP000824120"/>
    </source>
</evidence>